<gene>
    <name evidence="8" type="primary">tadA</name>
    <name evidence="10" type="ORF">SAMN02745117_01812</name>
</gene>
<comment type="similarity">
    <text evidence="1">Belongs to the cytidine and deoxycytidylate deaminase family. ADAT2 subfamily.</text>
</comment>
<comment type="catalytic activity">
    <reaction evidence="7 8">
        <text>adenosine(34) in tRNA + H2O + H(+) = inosine(34) in tRNA + NH4(+)</text>
        <dbReference type="Rhea" id="RHEA:43168"/>
        <dbReference type="Rhea" id="RHEA-COMP:10373"/>
        <dbReference type="Rhea" id="RHEA-COMP:10374"/>
        <dbReference type="ChEBI" id="CHEBI:15377"/>
        <dbReference type="ChEBI" id="CHEBI:15378"/>
        <dbReference type="ChEBI" id="CHEBI:28938"/>
        <dbReference type="ChEBI" id="CHEBI:74411"/>
        <dbReference type="ChEBI" id="CHEBI:82852"/>
        <dbReference type="EC" id="3.5.4.33"/>
    </reaction>
</comment>
<organism evidence="10 11">
    <name type="scientific">Lampropedia hyalina DSM 16112</name>
    <dbReference type="NCBI Taxonomy" id="1122156"/>
    <lineage>
        <taxon>Bacteria</taxon>
        <taxon>Pseudomonadati</taxon>
        <taxon>Pseudomonadota</taxon>
        <taxon>Betaproteobacteria</taxon>
        <taxon>Burkholderiales</taxon>
        <taxon>Comamonadaceae</taxon>
        <taxon>Lampropedia</taxon>
    </lineage>
</organism>
<evidence type="ECO:0000256" key="1">
    <source>
        <dbReference type="ARBA" id="ARBA00010669"/>
    </source>
</evidence>
<dbReference type="InterPro" id="IPR016192">
    <property type="entry name" value="APOBEC/CMP_deaminase_Zn-bd"/>
</dbReference>
<evidence type="ECO:0000313" key="10">
    <source>
        <dbReference type="EMBL" id="SHF37330.1"/>
    </source>
</evidence>
<reference evidence="10 11" key="1">
    <citation type="submission" date="2016-11" db="EMBL/GenBank/DDBJ databases">
        <authorList>
            <person name="Jaros S."/>
            <person name="Januszkiewicz K."/>
            <person name="Wedrychowicz H."/>
        </authorList>
    </citation>
    <scope>NUCLEOTIDE SEQUENCE [LARGE SCALE GENOMIC DNA]</scope>
    <source>
        <strain evidence="10 11">DSM 16112</strain>
    </source>
</reference>
<dbReference type="InterPro" id="IPR028883">
    <property type="entry name" value="tRNA_aden_deaminase"/>
</dbReference>
<dbReference type="InterPro" id="IPR002125">
    <property type="entry name" value="CMP_dCMP_dom"/>
</dbReference>
<dbReference type="InterPro" id="IPR016193">
    <property type="entry name" value="Cytidine_deaminase-like"/>
</dbReference>
<dbReference type="Pfam" id="PF14437">
    <property type="entry name" value="MafB19-deam"/>
    <property type="match status" value="1"/>
</dbReference>
<dbReference type="GO" id="GO:0002100">
    <property type="term" value="P:tRNA wobble adenosine to inosine editing"/>
    <property type="evidence" value="ECO:0007669"/>
    <property type="project" value="UniProtKB-UniRule"/>
</dbReference>
<feature type="binding site" evidence="8">
    <location>
        <position position="50"/>
    </location>
    <ligand>
        <name>Zn(2+)</name>
        <dbReference type="ChEBI" id="CHEBI:29105"/>
        <note>catalytic</note>
    </ligand>
</feature>
<dbReference type="GO" id="GO:0052717">
    <property type="term" value="F:tRNA-specific adenosine-34 deaminase activity"/>
    <property type="evidence" value="ECO:0007669"/>
    <property type="project" value="UniProtKB-UniRule"/>
</dbReference>
<dbReference type="HAMAP" id="MF_00972">
    <property type="entry name" value="tRNA_aden_deaminase"/>
    <property type="match status" value="1"/>
</dbReference>
<comment type="subunit">
    <text evidence="2 8">Homodimer.</text>
</comment>
<dbReference type="EMBL" id="FQUZ01000020">
    <property type="protein sequence ID" value="SHF37330.1"/>
    <property type="molecule type" value="Genomic_DNA"/>
</dbReference>
<dbReference type="Gene3D" id="3.40.50.1820">
    <property type="entry name" value="alpha/beta hydrolase"/>
    <property type="match status" value="1"/>
</dbReference>
<evidence type="ECO:0000256" key="8">
    <source>
        <dbReference type="HAMAP-Rule" id="MF_00972"/>
    </source>
</evidence>
<dbReference type="STRING" id="1122156.SAMN02745117_01812"/>
<sequence>MRLALQQAREAAAAGEVPVGAVVVQHGPEGDVLLAQAHNRTLADHDPSAHAEVLALRAAARQLGNHRLHDCSLYVTVEPCSMCSGAVFQARLRQVVYGCAEPKMGAAGSVLNLYANSTLNHHTQIAGGVLADECAALMQGFFATQRQRNQQQQRQNALRDDALRTPARCFSCGDPPAPEGHYTDATDAPALQGLRLHWLDNHAVSDADVPLLLCLHPLWHWGAYWHELLDVAAQAGVPALAPDLPGWGRSDKPKKMAWHTPAVHGELLAQWLCTHPLRQPGRPVVLLAQGLNLPLALALARHPAVADAVAGVLLRDSPEIEWSADGGWSLPVASQRWMQALAQCGKCPDWSQPLRQWLPDAAQQTDPMAWAWLNAPFPDAGHLAGPRSLSGWFASTAAQSDARVPVWSLPSDRNAGTVWHNLLAAAHALCGR</sequence>
<feature type="binding site" evidence="8">
    <location>
        <position position="80"/>
    </location>
    <ligand>
        <name>Zn(2+)</name>
        <dbReference type="ChEBI" id="CHEBI:29105"/>
        <note>catalytic</note>
    </ligand>
</feature>
<evidence type="ECO:0000256" key="7">
    <source>
        <dbReference type="ARBA" id="ARBA00048045"/>
    </source>
</evidence>
<feature type="binding site" evidence="8">
    <location>
        <position position="83"/>
    </location>
    <ligand>
        <name>Zn(2+)</name>
        <dbReference type="ChEBI" id="CHEBI:29105"/>
        <note>catalytic</note>
    </ligand>
</feature>
<evidence type="ECO:0000256" key="6">
    <source>
        <dbReference type="ARBA" id="ARBA00022833"/>
    </source>
</evidence>
<accession>A0A1M5B4G4</accession>
<dbReference type="PANTHER" id="PTHR11079">
    <property type="entry name" value="CYTOSINE DEAMINASE FAMILY MEMBER"/>
    <property type="match status" value="1"/>
</dbReference>
<name>A0A1M5B4G4_9BURK</name>
<dbReference type="PROSITE" id="PS51747">
    <property type="entry name" value="CYT_DCMP_DEAMINASES_2"/>
    <property type="match status" value="1"/>
</dbReference>
<dbReference type="Proteomes" id="UP000184327">
    <property type="component" value="Unassembled WGS sequence"/>
</dbReference>
<dbReference type="AlphaFoldDB" id="A0A1M5B4G4"/>
<evidence type="ECO:0000256" key="4">
    <source>
        <dbReference type="ARBA" id="ARBA00022723"/>
    </source>
</evidence>
<keyword evidence="3 8" id="KW-0819">tRNA processing</keyword>
<keyword evidence="6 8" id="KW-0862">Zinc</keyword>
<dbReference type="Gene3D" id="3.40.140.10">
    <property type="entry name" value="Cytidine Deaminase, domain 2"/>
    <property type="match status" value="1"/>
</dbReference>
<dbReference type="PROSITE" id="PS00903">
    <property type="entry name" value="CYT_DCMP_DEAMINASES_1"/>
    <property type="match status" value="1"/>
</dbReference>
<keyword evidence="11" id="KW-1185">Reference proteome</keyword>
<evidence type="ECO:0000256" key="2">
    <source>
        <dbReference type="ARBA" id="ARBA00011738"/>
    </source>
</evidence>
<dbReference type="GO" id="GO:0008270">
    <property type="term" value="F:zinc ion binding"/>
    <property type="evidence" value="ECO:0007669"/>
    <property type="project" value="UniProtKB-UniRule"/>
</dbReference>
<dbReference type="InterPro" id="IPR058535">
    <property type="entry name" value="MafB19-deam"/>
</dbReference>
<feature type="active site" description="Proton donor" evidence="8">
    <location>
        <position position="52"/>
    </location>
</feature>
<evidence type="ECO:0000259" key="9">
    <source>
        <dbReference type="PROSITE" id="PS51747"/>
    </source>
</evidence>
<comment type="cofactor">
    <cofactor evidence="8">
        <name>Zn(2+)</name>
        <dbReference type="ChEBI" id="CHEBI:29105"/>
    </cofactor>
    <text evidence="8">Binds 1 zinc ion per subunit.</text>
</comment>
<evidence type="ECO:0000313" key="11">
    <source>
        <dbReference type="Proteomes" id="UP000184327"/>
    </source>
</evidence>
<dbReference type="SUPFAM" id="SSF53474">
    <property type="entry name" value="alpha/beta-Hydrolases"/>
    <property type="match status" value="1"/>
</dbReference>
<dbReference type="EC" id="3.5.4.33" evidence="8"/>
<evidence type="ECO:0000256" key="5">
    <source>
        <dbReference type="ARBA" id="ARBA00022801"/>
    </source>
</evidence>
<dbReference type="CDD" id="cd01285">
    <property type="entry name" value="nucleoside_deaminase"/>
    <property type="match status" value="1"/>
</dbReference>
<dbReference type="PANTHER" id="PTHR11079:SF202">
    <property type="entry name" value="TRNA-SPECIFIC ADENOSINE DEAMINASE"/>
    <property type="match status" value="1"/>
</dbReference>
<proteinExistence type="inferred from homology"/>
<dbReference type="InterPro" id="IPR029058">
    <property type="entry name" value="AB_hydrolase_fold"/>
</dbReference>
<dbReference type="SUPFAM" id="SSF53927">
    <property type="entry name" value="Cytidine deaminase-like"/>
    <property type="match status" value="1"/>
</dbReference>
<protein>
    <recommendedName>
        <fullName evidence="8">tRNA-specific adenosine deaminase</fullName>
        <ecNumber evidence="8">3.5.4.33</ecNumber>
    </recommendedName>
</protein>
<evidence type="ECO:0000256" key="3">
    <source>
        <dbReference type="ARBA" id="ARBA00022694"/>
    </source>
</evidence>
<comment type="function">
    <text evidence="8">Catalyzes the deamination of adenosine to inosine at the wobble position 34 of tRNA(Arg2).</text>
</comment>
<keyword evidence="4 8" id="KW-0479">Metal-binding</keyword>
<dbReference type="NCBIfam" id="NF008113">
    <property type="entry name" value="PRK10860.1"/>
    <property type="match status" value="1"/>
</dbReference>
<keyword evidence="5 8" id="KW-0378">Hydrolase</keyword>
<feature type="domain" description="CMP/dCMP-type deaminase" evidence="9">
    <location>
        <begin position="1"/>
        <end position="111"/>
    </location>
</feature>